<keyword evidence="4" id="KW-1185">Reference proteome</keyword>
<dbReference type="SUPFAM" id="SSF51219">
    <property type="entry name" value="TRAP-like"/>
    <property type="match status" value="1"/>
</dbReference>
<evidence type="ECO:0000313" key="4">
    <source>
        <dbReference type="Proteomes" id="UP000324639"/>
    </source>
</evidence>
<keyword evidence="1" id="KW-0496">Mitochondrion</keyword>
<feature type="region of interest" description="Disordered" evidence="2">
    <location>
        <begin position="99"/>
        <end position="123"/>
    </location>
</feature>
<dbReference type="Gene3D" id="3.60.160.10">
    <property type="entry name" value="Mitochondrial biogenesis AIM24"/>
    <property type="match status" value="1"/>
</dbReference>
<dbReference type="InterPro" id="IPR016031">
    <property type="entry name" value="Trp_RNA-bd_attenuator-like_dom"/>
</dbReference>
<sequence length="367" mass="39452">MASNYFPPPPTNDGGKQQKDNISHSPRVLTQQFAPPPDPTLVQYPPSPVSFAAIQPVALHNRPLSTPAPPHEYLSGTHRFSTPHYTLPLQQQLYSVPPQPPTTDLQTQVHDQNSPKATPTFSTLDASALRDDVGTFNGGSYRISHRDTNSIITFQLAAGCPLTVKPGAMIAMSPTLTLKGTIKISMKKIFAGVALPKSTFIGPGELLVAPASLGDITTICLTGHEQWSVGKDAFLACTEGVVKDVKGQGLGKAIFSGEGLFVYKISGSGLLWMTSLGAIIRKDLRDEEKYIVDNGHLIAWNMKYIIERVSAGGIISGLSTGEGLVCKFTGPGTVYLQTRNPVSSLNIHGYSNLLIILFFNRTHSCTG</sequence>
<dbReference type="AlphaFoldDB" id="A0A9X9LB70"/>
<evidence type="ECO:0000313" key="3">
    <source>
        <dbReference type="EMBL" id="VCU41186.1"/>
    </source>
</evidence>
<name>A0A9X9LB70_BLUGR</name>
<feature type="compositionally biased region" description="Pro residues" evidence="2">
    <location>
        <begin position="1"/>
        <end position="11"/>
    </location>
</feature>
<reference evidence="3 4" key="1">
    <citation type="submission" date="2018-08" db="EMBL/GenBank/DDBJ databases">
        <authorList>
            <person name="Muller C M."/>
        </authorList>
    </citation>
    <scope>NUCLEOTIDE SEQUENCE [LARGE SCALE GENOMIC DNA]</scope>
</reference>
<dbReference type="InterPro" id="IPR036983">
    <property type="entry name" value="AIM24_sf"/>
</dbReference>
<comment type="subcellular location">
    <subcellularLocation>
        <location evidence="1">Mitochondrion</location>
    </subcellularLocation>
</comment>
<dbReference type="Proteomes" id="UP000324639">
    <property type="component" value="Chromosome Bgt_-04"/>
</dbReference>
<comment type="similarity">
    <text evidence="1">Belongs to the AIM24 family.</text>
</comment>
<organism evidence="3 4">
    <name type="scientific">Blumeria graminis f. sp. tritici</name>
    <dbReference type="NCBI Taxonomy" id="62690"/>
    <lineage>
        <taxon>Eukaryota</taxon>
        <taxon>Fungi</taxon>
        <taxon>Dikarya</taxon>
        <taxon>Ascomycota</taxon>
        <taxon>Pezizomycotina</taxon>
        <taxon>Leotiomycetes</taxon>
        <taxon>Erysiphales</taxon>
        <taxon>Erysiphaceae</taxon>
        <taxon>Blumeria</taxon>
    </lineage>
</organism>
<gene>
    <name evidence="3" type="ORF">BGT96224V316_LOCUS2429</name>
</gene>
<feature type="compositionally biased region" description="Polar residues" evidence="2">
    <location>
        <begin position="109"/>
        <end position="123"/>
    </location>
</feature>
<dbReference type="NCBIfam" id="TIGR00266">
    <property type="entry name" value="TIGR00266 family protein"/>
    <property type="match status" value="1"/>
</dbReference>
<evidence type="ECO:0000256" key="1">
    <source>
        <dbReference type="RuleBase" id="RU363045"/>
    </source>
</evidence>
<protein>
    <recommendedName>
        <fullName evidence="1">Altered inheritance of mitochondria protein 24, mitochondrial</fullName>
    </recommendedName>
</protein>
<feature type="region of interest" description="Disordered" evidence="2">
    <location>
        <begin position="1"/>
        <end position="45"/>
    </location>
</feature>
<proteinExistence type="inferred from homology"/>
<dbReference type="PANTHER" id="PTHR43657:SF1">
    <property type="entry name" value="ALTERED INHERITANCE OF MITOCHONDRIA PROTEIN 24, MITOCHONDRIAL"/>
    <property type="match status" value="1"/>
</dbReference>
<dbReference type="InterPro" id="IPR002838">
    <property type="entry name" value="AIM24"/>
</dbReference>
<evidence type="ECO:0000256" key="2">
    <source>
        <dbReference type="SAM" id="MobiDB-lite"/>
    </source>
</evidence>
<dbReference type="EMBL" id="LR026987">
    <property type="protein sequence ID" value="VCU41186.1"/>
    <property type="molecule type" value="Genomic_DNA"/>
</dbReference>
<dbReference type="GO" id="GO:0005739">
    <property type="term" value="C:mitochondrion"/>
    <property type="evidence" value="ECO:0007669"/>
    <property type="project" value="UniProtKB-SubCell"/>
</dbReference>
<dbReference type="Pfam" id="PF01987">
    <property type="entry name" value="AIM24"/>
    <property type="match status" value="1"/>
</dbReference>
<dbReference type="PANTHER" id="PTHR43657">
    <property type="entry name" value="TRYPTOPHAN RNA-BINDING ATTENUATOR PROTEIN-LIKE PROTEIN"/>
    <property type="match status" value="1"/>
</dbReference>
<accession>A0A9X9LB70</accession>